<evidence type="ECO:0000313" key="4">
    <source>
        <dbReference type="Proteomes" id="UP000887569"/>
    </source>
</evidence>
<feature type="compositionally biased region" description="Polar residues" evidence="1">
    <location>
        <begin position="426"/>
        <end position="438"/>
    </location>
</feature>
<keyword evidence="3" id="KW-0732">Signal</keyword>
<keyword evidence="4" id="KW-1185">Reference proteome</keyword>
<feature type="transmembrane region" description="Helical" evidence="2">
    <location>
        <begin position="317"/>
        <end position="341"/>
    </location>
</feature>
<organism evidence="4 5">
    <name type="scientific">Parascaris univalens</name>
    <name type="common">Nematode worm</name>
    <dbReference type="NCBI Taxonomy" id="6257"/>
    <lineage>
        <taxon>Eukaryota</taxon>
        <taxon>Metazoa</taxon>
        <taxon>Ecdysozoa</taxon>
        <taxon>Nematoda</taxon>
        <taxon>Chromadorea</taxon>
        <taxon>Rhabditida</taxon>
        <taxon>Spirurina</taxon>
        <taxon>Ascaridomorpha</taxon>
        <taxon>Ascaridoidea</taxon>
        <taxon>Ascarididae</taxon>
        <taxon>Parascaris</taxon>
    </lineage>
</organism>
<accession>A0A915BL83</accession>
<feature type="compositionally biased region" description="Low complexity" evidence="1">
    <location>
        <begin position="378"/>
        <end position="389"/>
    </location>
</feature>
<dbReference type="AlphaFoldDB" id="A0A915BL83"/>
<evidence type="ECO:0000256" key="1">
    <source>
        <dbReference type="SAM" id="MobiDB-lite"/>
    </source>
</evidence>
<protein>
    <submittedName>
        <fullName evidence="5">Uncharacterized protein</fullName>
    </submittedName>
</protein>
<keyword evidence="2" id="KW-1133">Transmembrane helix</keyword>
<feature type="chain" id="PRO_5037137230" evidence="3">
    <location>
        <begin position="20"/>
        <end position="449"/>
    </location>
</feature>
<evidence type="ECO:0000256" key="2">
    <source>
        <dbReference type="SAM" id="Phobius"/>
    </source>
</evidence>
<feature type="region of interest" description="Disordered" evidence="1">
    <location>
        <begin position="376"/>
        <end position="449"/>
    </location>
</feature>
<dbReference type="WBParaSite" id="PgR045_g022_t01">
    <property type="protein sequence ID" value="PgR045_g022_t01"/>
    <property type="gene ID" value="PgR045_g022"/>
</dbReference>
<evidence type="ECO:0000256" key="3">
    <source>
        <dbReference type="SAM" id="SignalP"/>
    </source>
</evidence>
<feature type="signal peptide" evidence="3">
    <location>
        <begin position="1"/>
        <end position="19"/>
    </location>
</feature>
<proteinExistence type="predicted"/>
<sequence length="449" mass="47869">MLLPKILFTASIIGCAVVSQPDYDDSLVDDYNSIYKNVQMLQPFGGRGSNLNANSANSSTAVNVEVKLKSYINQGLKLPGGMTCSCPSGFQCAYLGTTEARCYMSFTVIVSSPGDSVRYMTTGFLPLAESGQLDLSRMTQNQVSQWNQPYIFQLKAKPSAIDIFVHHMGVVINAQNGELTQMQTVVHVDTFVQSLANVLPSIGQLGGSEQSVTLTGQLLGTQLSLSYAVQCAGSAIGQDCDLQCNTSSVNSAVAICRSVNTGFLFTCTYTGGNKQVQNCNACPWGVAEDSYCRDMNGGVLNPSSAQVVPPGFRTATIVLAVIAGTLFVLLMLVTIYSCLLVKRSMKEDDGAPGHNYHSSLRAEGNANRPLLQATYTRQSPAPSNDSSQQQPPPVQPRSIPNLDAVPGKSLLRKTNYIPPAHLGGTASVNDTLNSSITSVPMPPSREADV</sequence>
<evidence type="ECO:0000313" key="5">
    <source>
        <dbReference type="WBParaSite" id="PgR045_g022_t01"/>
    </source>
</evidence>
<name>A0A915BL83_PARUN</name>
<reference evidence="5" key="1">
    <citation type="submission" date="2022-11" db="UniProtKB">
        <authorList>
            <consortium name="WormBaseParasite"/>
        </authorList>
    </citation>
    <scope>IDENTIFICATION</scope>
</reference>
<keyword evidence="2" id="KW-0472">Membrane</keyword>
<dbReference type="Proteomes" id="UP000887569">
    <property type="component" value="Unplaced"/>
</dbReference>
<keyword evidence="2" id="KW-0812">Transmembrane</keyword>